<evidence type="ECO:0008006" key="8">
    <source>
        <dbReference type="Google" id="ProtNLM"/>
    </source>
</evidence>
<dbReference type="STRING" id="1348662.CARG_00990"/>
<dbReference type="PANTHER" id="PTHR33630:SF9">
    <property type="entry name" value="CUTINASE 4"/>
    <property type="match status" value="1"/>
</dbReference>
<evidence type="ECO:0000313" key="7">
    <source>
        <dbReference type="Proteomes" id="UP000016943"/>
    </source>
</evidence>
<dbReference type="GeneID" id="78249075"/>
<keyword evidence="7" id="KW-1185">Reference proteome</keyword>
<dbReference type="InterPro" id="IPR000675">
    <property type="entry name" value="Cutinase/axe"/>
</dbReference>
<dbReference type="EMBL" id="CP006365">
    <property type="protein sequence ID" value="AGU14395.1"/>
    <property type="molecule type" value="Genomic_DNA"/>
</dbReference>
<reference evidence="6 7" key="1">
    <citation type="journal article" date="2013" name="Genome Announc.">
        <title>Whole-Genome Sequence of the Clinical Strain Corynebacterium argentoratense DSM 44202, Isolated from a Human Throat Specimen.</title>
        <authorList>
            <person name="Bomholt C."/>
            <person name="Glaub A."/>
            <person name="Gravermann K."/>
            <person name="Albersmeier A."/>
            <person name="Brinkrolf K."/>
            <person name="Ruckert C."/>
            <person name="Tauch A."/>
        </authorList>
    </citation>
    <scope>NUCLEOTIDE SEQUENCE [LARGE SCALE GENOMIC DNA]</scope>
    <source>
        <strain evidence="6">DSM 44202</strain>
    </source>
</reference>
<evidence type="ECO:0000256" key="5">
    <source>
        <dbReference type="SAM" id="SignalP"/>
    </source>
</evidence>
<dbReference type="SMART" id="SM01110">
    <property type="entry name" value="Cutinase"/>
    <property type="match status" value="1"/>
</dbReference>
<protein>
    <recommendedName>
        <fullName evidence="8">Cutinase</fullName>
    </recommendedName>
</protein>
<dbReference type="OrthoDB" id="4457739at2"/>
<dbReference type="HOGENOM" id="CLU_495847_0_0_11"/>
<dbReference type="AlphaFoldDB" id="U3GSH9"/>
<proteinExistence type="inferred from homology"/>
<evidence type="ECO:0000256" key="4">
    <source>
        <dbReference type="ARBA" id="ARBA00023157"/>
    </source>
</evidence>
<name>U3GSH9_9CORY</name>
<keyword evidence="3" id="KW-0378">Hydrolase</keyword>
<gene>
    <name evidence="6" type="ORF">CARG_00990</name>
</gene>
<keyword evidence="5" id="KW-0732">Signal</keyword>
<dbReference type="PANTHER" id="PTHR33630">
    <property type="entry name" value="CUTINASE RV1984C-RELATED-RELATED"/>
    <property type="match status" value="1"/>
</dbReference>
<keyword evidence="2" id="KW-0719">Serine esterase</keyword>
<dbReference type="Gene3D" id="3.40.50.1820">
    <property type="entry name" value="alpha/beta hydrolase"/>
    <property type="match status" value="1"/>
</dbReference>
<accession>U3GSH9</accession>
<evidence type="ECO:0000313" key="6">
    <source>
        <dbReference type="EMBL" id="AGU14395.1"/>
    </source>
</evidence>
<feature type="chain" id="PRO_5004643059" description="Cutinase" evidence="5">
    <location>
        <begin position="30"/>
        <end position="549"/>
    </location>
</feature>
<dbReference type="RefSeq" id="WP_020975517.1">
    <property type="nucleotide sequence ID" value="NC_022198.1"/>
</dbReference>
<dbReference type="KEGG" id="caz:CARG_00990"/>
<keyword evidence="4" id="KW-1015">Disulfide bond</keyword>
<sequence>MSLVGKLTTLTLAVTLTLATLTTGTLTHAQTNPTSAHCGEKLLLLVRGSSEEPQGPQPNQLTYQQQRDDLFANSPTITTNPTNDLTTLTGGGLLARSLNTPGAHTSLNGAKVATLVYPAHRIEYKGGILPTLDNFHTSASIGQQQLTQTLHTIYNPCPTNPPQLILAGYSQGADVINLTQAAAVQNNNTHNIDNVTKYILIADPSRRPQGPENTNAHIQMAATNTIGGISRAVTDSIGYQLVLPTLDNYRNNAGNRISSYCMPGDLVCDTRTTEGSRGTSLHTSYDVTTARCNATTYTNYMDCAWADATTTWNTPTHPNPHDVTTPADQQTPPATVHLQNGWVELSISRFLRNEHEAQTVTLHGYANGIEVLRSQRSIRGGGSGSVALYITQIAPIPNLDLTIELDGHTIAQLPATFTPTAPNKNATIYIQSENEDVTQAGPPLIAQIADWEIPLEQRMGLIYTMFGNEGVRWARWWISFIYEYDLDPDHNQQLQQFIDAQNLPGHDPAATVANPILDRIVNGLMDEHRRLRIYDIDLLTFLSIATAVV</sequence>
<dbReference type="PATRIC" id="fig|1348662.3.peg.193"/>
<comment type="similarity">
    <text evidence="1">Belongs to the cutinase family.</text>
</comment>
<dbReference type="GO" id="GO:0052689">
    <property type="term" value="F:carboxylic ester hydrolase activity"/>
    <property type="evidence" value="ECO:0007669"/>
    <property type="project" value="UniProtKB-KW"/>
</dbReference>
<dbReference type="Proteomes" id="UP000016943">
    <property type="component" value="Chromosome"/>
</dbReference>
<evidence type="ECO:0000256" key="2">
    <source>
        <dbReference type="ARBA" id="ARBA00022487"/>
    </source>
</evidence>
<dbReference type="SUPFAM" id="SSF53474">
    <property type="entry name" value="alpha/beta-Hydrolases"/>
    <property type="match status" value="1"/>
</dbReference>
<dbReference type="eggNOG" id="COG2267">
    <property type="taxonomic scope" value="Bacteria"/>
</dbReference>
<dbReference type="Pfam" id="PF01083">
    <property type="entry name" value="Cutinase"/>
    <property type="match status" value="1"/>
</dbReference>
<dbReference type="InterPro" id="IPR029058">
    <property type="entry name" value="AB_hydrolase_fold"/>
</dbReference>
<feature type="signal peptide" evidence="5">
    <location>
        <begin position="1"/>
        <end position="29"/>
    </location>
</feature>
<evidence type="ECO:0000256" key="3">
    <source>
        <dbReference type="ARBA" id="ARBA00022801"/>
    </source>
</evidence>
<evidence type="ECO:0000256" key="1">
    <source>
        <dbReference type="ARBA" id="ARBA00007534"/>
    </source>
</evidence>
<organism evidence="6 7">
    <name type="scientific">Corynebacterium argentoratense DSM 44202</name>
    <dbReference type="NCBI Taxonomy" id="1348662"/>
    <lineage>
        <taxon>Bacteria</taxon>
        <taxon>Bacillati</taxon>
        <taxon>Actinomycetota</taxon>
        <taxon>Actinomycetes</taxon>
        <taxon>Mycobacteriales</taxon>
        <taxon>Corynebacteriaceae</taxon>
        <taxon>Corynebacterium</taxon>
    </lineage>
</organism>